<name>A0A8B8KI05_ABRPR</name>
<sequence>MDVETPFTALAPPVFDGEGYHVWAAKMEAYLEANDLWEAVEEDYELLPLPANPTMAQIKSHKEKKSRKSKARASLFAAVSSDIFLRIMAMKSAFEVWNFLKGEYEGNERIKGMKVLNLIREFEVQHMKESETVKEYFDKLLKIANHVRLLGSDFPDSRIVQKVLVTIPERFEATIASLENSKDLSKISLTALMNALQAQEQRRMMRSEGSVEGALAAKASSSYGGKAKKFESYKKGNSSFDSPTKSYFSPCKHCGRENHPPWKCWRKPDQQCEKCLKMGHHQKICKSNSQQKTVTQENVQQKNVAQVADEEEQQLFVATCFAASNSNEKWLIDSGCTNHMTFDRDLFKELDTSIVSKVTIGNGEKIAVKGK</sequence>
<dbReference type="AlphaFoldDB" id="A0A8B8KI05"/>
<proteinExistence type="predicted"/>
<protein>
    <submittedName>
        <fullName evidence="3">Uncharacterized protein LOC113855977</fullName>
    </submittedName>
</protein>
<dbReference type="GO" id="GO:0003676">
    <property type="term" value="F:nucleic acid binding"/>
    <property type="evidence" value="ECO:0007669"/>
    <property type="project" value="InterPro"/>
</dbReference>
<evidence type="ECO:0000313" key="3">
    <source>
        <dbReference type="RefSeq" id="XP_027343406.1"/>
    </source>
</evidence>
<evidence type="ECO:0000313" key="2">
    <source>
        <dbReference type="Proteomes" id="UP000694853"/>
    </source>
</evidence>
<dbReference type="Proteomes" id="UP000694853">
    <property type="component" value="Unplaced"/>
</dbReference>
<organism evidence="2 3">
    <name type="scientific">Abrus precatorius</name>
    <name type="common">Indian licorice</name>
    <name type="synonym">Glycine abrus</name>
    <dbReference type="NCBI Taxonomy" id="3816"/>
    <lineage>
        <taxon>Eukaryota</taxon>
        <taxon>Viridiplantae</taxon>
        <taxon>Streptophyta</taxon>
        <taxon>Embryophyta</taxon>
        <taxon>Tracheophyta</taxon>
        <taxon>Spermatophyta</taxon>
        <taxon>Magnoliopsida</taxon>
        <taxon>eudicotyledons</taxon>
        <taxon>Gunneridae</taxon>
        <taxon>Pentapetalae</taxon>
        <taxon>rosids</taxon>
        <taxon>fabids</taxon>
        <taxon>Fabales</taxon>
        <taxon>Fabaceae</taxon>
        <taxon>Papilionoideae</taxon>
        <taxon>50 kb inversion clade</taxon>
        <taxon>NPAAA clade</taxon>
        <taxon>indigoferoid/millettioid clade</taxon>
        <taxon>Abreae</taxon>
        <taxon>Abrus</taxon>
    </lineage>
</organism>
<reference evidence="2" key="1">
    <citation type="journal article" date="2019" name="Toxins">
        <title>Detection of Abrin-Like and Prepropulchellin-Like Toxin Genes and Transcripts Using Whole Genome Sequencing and Full-Length Transcript Sequencing of Abrus precatorius.</title>
        <authorList>
            <person name="Hovde B.T."/>
            <person name="Daligault H.E."/>
            <person name="Hanschen E.R."/>
            <person name="Kunde Y.A."/>
            <person name="Johnson M.B."/>
            <person name="Starkenburg S.R."/>
            <person name="Johnson S.L."/>
        </authorList>
    </citation>
    <scope>NUCLEOTIDE SEQUENCE [LARGE SCALE GENOMIC DNA]</scope>
</reference>
<gene>
    <name evidence="3" type="primary">LOC113855977</name>
</gene>
<keyword evidence="2" id="KW-1185">Reference proteome</keyword>
<dbReference type="PANTHER" id="PTHR35317">
    <property type="entry name" value="OS04G0629600 PROTEIN"/>
    <property type="match status" value="1"/>
</dbReference>
<dbReference type="GeneID" id="113855977"/>
<accession>A0A8B8KI05</accession>
<dbReference type="SUPFAM" id="SSF57756">
    <property type="entry name" value="Retrovirus zinc finger-like domains"/>
    <property type="match status" value="1"/>
</dbReference>
<dbReference type="RefSeq" id="XP_027343406.1">
    <property type="nucleotide sequence ID" value="XM_027487605.1"/>
</dbReference>
<dbReference type="PANTHER" id="PTHR35317:SF11">
    <property type="entry name" value="CCHC-TYPE DOMAIN-CONTAINING PROTEIN"/>
    <property type="match status" value="1"/>
</dbReference>
<dbReference type="InterPro" id="IPR036875">
    <property type="entry name" value="Znf_CCHC_sf"/>
</dbReference>
<reference evidence="3" key="2">
    <citation type="submission" date="2025-08" db="UniProtKB">
        <authorList>
            <consortium name="RefSeq"/>
        </authorList>
    </citation>
    <scope>IDENTIFICATION</scope>
    <source>
        <tissue evidence="3">Young leaves</tissue>
    </source>
</reference>
<dbReference type="InterPro" id="IPR054722">
    <property type="entry name" value="PolX-like_BBD"/>
</dbReference>
<dbReference type="Pfam" id="PF22936">
    <property type="entry name" value="Pol_BBD"/>
    <property type="match status" value="1"/>
</dbReference>
<feature type="domain" description="Retrovirus-related Pol polyprotein from transposon TNT 1-94-like beta-barrel" evidence="1">
    <location>
        <begin position="330"/>
        <end position="371"/>
    </location>
</feature>
<dbReference type="Pfam" id="PF14223">
    <property type="entry name" value="Retrotran_gag_2"/>
    <property type="match status" value="1"/>
</dbReference>
<dbReference type="OrthoDB" id="1711498at2759"/>
<dbReference type="GO" id="GO:0008270">
    <property type="term" value="F:zinc ion binding"/>
    <property type="evidence" value="ECO:0007669"/>
    <property type="project" value="InterPro"/>
</dbReference>
<dbReference type="KEGG" id="aprc:113855977"/>
<evidence type="ECO:0000259" key="1">
    <source>
        <dbReference type="Pfam" id="PF22936"/>
    </source>
</evidence>